<evidence type="ECO:0000256" key="1">
    <source>
        <dbReference type="ARBA" id="ARBA00004651"/>
    </source>
</evidence>
<dbReference type="PANTHER" id="PTHR36115">
    <property type="entry name" value="PROLINE-RICH ANTIGEN HOMOLOG-RELATED"/>
    <property type="match status" value="1"/>
</dbReference>
<reference evidence="9" key="1">
    <citation type="submission" date="2023-09" db="EMBL/GenBank/DDBJ databases">
        <authorList>
            <person name="Li S."/>
            <person name="Li X."/>
            <person name="Zhang C."/>
            <person name="Zhao Z."/>
        </authorList>
    </citation>
    <scope>NUCLEOTIDE SEQUENCE [LARGE SCALE GENOMIC DNA]</scope>
    <source>
        <strain evidence="9">SQ345</strain>
    </source>
</reference>
<evidence type="ECO:0000259" key="7">
    <source>
        <dbReference type="Pfam" id="PF06271"/>
    </source>
</evidence>
<evidence type="ECO:0000313" key="9">
    <source>
        <dbReference type="Proteomes" id="UP001248581"/>
    </source>
</evidence>
<evidence type="ECO:0000313" key="8">
    <source>
        <dbReference type="EMBL" id="WNC67824.1"/>
    </source>
</evidence>
<sequence length="163" mass="18319">MSINEMETFESQQEYVGFWARFGATIIDSLILIAITFPLLHSIYGSQYWEAEEMIVGLPDFLISWVFPLVATILFWVYKSATPGKMALKVKIVDAKTGNAPTTQQSIIRYVGYYISAIPLCLGFLWVGWDSKKQGWHDKLAGTVVIAPKNKGVENVSFSENNT</sequence>
<dbReference type="RefSeq" id="WP_348386983.1">
    <property type="nucleotide sequence ID" value="NZ_CP134146.1"/>
</dbReference>
<keyword evidence="2" id="KW-1003">Cell membrane</keyword>
<dbReference type="InterPro" id="IPR051791">
    <property type="entry name" value="Pra-immunoreactive"/>
</dbReference>
<evidence type="ECO:0000256" key="6">
    <source>
        <dbReference type="SAM" id="Phobius"/>
    </source>
</evidence>
<feature type="transmembrane region" description="Helical" evidence="6">
    <location>
        <begin position="111"/>
        <end position="129"/>
    </location>
</feature>
<name>A0ABY9TGS8_9GAMM</name>
<evidence type="ECO:0000256" key="3">
    <source>
        <dbReference type="ARBA" id="ARBA00022692"/>
    </source>
</evidence>
<proteinExistence type="predicted"/>
<keyword evidence="3 6" id="KW-0812">Transmembrane</keyword>
<organism evidence="8 9">
    <name type="scientific">Thalassotalea nanhaiensis</name>
    <dbReference type="NCBI Taxonomy" id="3065648"/>
    <lineage>
        <taxon>Bacteria</taxon>
        <taxon>Pseudomonadati</taxon>
        <taxon>Pseudomonadota</taxon>
        <taxon>Gammaproteobacteria</taxon>
        <taxon>Alteromonadales</taxon>
        <taxon>Colwelliaceae</taxon>
        <taxon>Thalassotalea</taxon>
    </lineage>
</organism>
<keyword evidence="4 6" id="KW-1133">Transmembrane helix</keyword>
<keyword evidence="9" id="KW-1185">Reference proteome</keyword>
<feature type="transmembrane region" description="Helical" evidence="6">
    <location>
        <begin position="18"/>
        <end position="40"/>
    </location>
</feature>
<dbReference type="Proteomes" id="UP001248581">
    <property type="component" value="Chromosome"/>
</dbReference>
<feature type="transmembrane region" description="Helical" evidence="6">
    <location>
        <begin position="61"/>
        <end position="78"/>
    </location>
</feature>
<feature type="domain" description="RDD" evidence="7">
    <location>
        <begin position="15"/>
        <end position="142"/>
    </location>
</feature>
<evidence type="ECO:0000256" key="4">
    <source>
        <dbReference type="ARBA" id="ARBA00022989"/>
    </source>
</evidence>
<dbReference type="InterPro" id="IPR010432">
    <property type="entry name" value="RDD"/>
</dbReference>
<comment type="subcellular location">
    <subcellularLocation>
        <location evidence="1">Cell membrane</location>
        <topology evidence="1">Multi-pass membrane protein</topology>
    </subcellularLocation>
</comment>
<keyword evidence="5 6" id="KW-0472">Membrane</keyword>
<evidence type="ECO:0000256" key="2">
    <source>
        <dbReference type="ARBA" id="ARBA00022475"/>
    </source>
</evidence>
<accession>A0ABY9TGS8</accession>
<gene>
    <name evidence="8" type="ORF">RI845_15010</name>
</gene>
<evidence type="ECO:0000256" key="5">
    <source>
        <dbReference type="ARBA" id="ARBA00023136"/>
    </source>
</evidence>
<protein>
    <submittedName>
        <fullName evidence="8">RDD family protein</fullName>
    </submittedName>
</protein>
<dbReference type="PANTHER" id="PTHR36115:SF4">
    <property type="entry name" value="MEMBRANE PROTEIN"/>
    <property type="match status" value="1"/>
</dbReference>
<dbReference type="EMBL" id="CP134146">
    <property type="protein sequence ID" value="WNC67824.1"/>
    <property type="molecule type" value="Genomic_DNA"/>
</dbReference>
<dbReference type="Pfam" id="PF06271">
    <property type="entry name" value="RDD"/>
    <property type="match status" value="1"/>
</dbReference>